<organism evidence="1 2">
    <name type="scientific">Methylogaea oryzae</name>
    <dbReference type="NCBI Taxonomy" id="1295382"/>
    <lineage>
        <taxon>Bacteria</taxon>
        <taxon>Pseudomonadati</taxon>
        <taxon>Pseudomonadota</taxon>
        <taxon>Gammaproteobacteria</taxon>
        <taxon>Methylococcales</taxon>
        <taxon>Methylococcaceae</taxon>
        <taxon>Methylogaea</taxon>
    </lineage>
</organism>
<keyword evidence="2" id="KW-1185">Reference proteome</keyword>
<evidence type="ECO:0000313" key="2">
    <source>
        <dbReference type="Proteomes" id="UP000824988"/>
    </source>
</evidence>
<dbReference type="EMBL" id="AP019782">
    <property type="protein sequence ID" value="BBL70617.1"/>
    <property type="molecule type" value="Genomic_DNA"/>
</dbReference>
<reference evidence="1" key="1">
    <citation type="submission" date="2019-06" db="EMBL/GenBank/DDBJ databases">
        <title>Complete genome sequence of Methylogaea oryzae strain JCM16910.</title>
        <authorList>
            <person name="Asakawa S."/>
        </authorList>
    </citation>
    <scope>NUCLEOTIDE SEQUENCE</scope>
    <source>
        <strain evidence="1">E10</strain>
    </source>
</reference>
<name>A0A8D4VQ60_9GAMM</name>
<gene>
    <name evidence="1" type="ORF">MoryE10_12230</name>
</gene>
<proteinExistence type="predicted"/>
<accession>A0A8D4VQ60</accession>
<dbReference type="KEGG" id="moz:MoryE10_12230"/>
<protein>
    <submittedName>
        <fullName evidence="1">Uncharacterized protein</fullName>
    </submittedName>
</protein>
<dbReference type="AlphaFoldDB" id="A0A8D4VQ60"/>
<dbReference type="RefSeq" id="WP_221048546.1">
    <property type="nucleotide sequence ID" value="NZ_AP019782.1"/>
</dbReference>
<evidence type="ECO:0000313" key="1">
    <source>
        <dbReference type="EMBL" id="BBL70617.1"/>
    </source>
</evidence>
<dbReference type="Proteomes" id="UP000824988">
    <property type="component" value="Chromosome"/>
</dbReference>
<sequence>MTEAAAVLLSAAHVAFMQRGISISLGSCGADHVPNLSRGIGCRIDGDRRRLTVFVSAAQSAALLADIRANGLIAAVFSEPSTHRTLQVKGRDGAIAALDDGDLRRIAFYREAFLLEISALGFNPTIARSLLHCPDDDITAVAFTVAEAYTQTPGPDAGAPLRADW</sequence>